<dbReference type="EMBL" id="BONO01000004">
    <property type="protein sequence ID" value="GIG35399.1"/>
    <property type="molecule type" value="Genomic_DNA"/>
</dbReference>
<keyword evidence="1" id="KW-1133">Transmembrane helix</keyword>
<reference evidence="2" key="1">
    <citation type="submission" date="2021-01" db="EMBL/GenBank/DDBJ databases">
        <title>Whole genome shotgun sequence of Cellulomonas pakistanensis NBRC 110800.</title>
        <authorList>
            <person name="Komaki H."/>
            <person name="Tamura T."/>
        </authorList>
    </citation>
    <scope>NUCLEOTIDE SEQUENCE</scope>
    <source>
        <strain evidence="2">NBRC 110800</strain>
    </source>
</reference>
<sequence>MNIGPALAALIPSVGVGVIFWIAIRSLMNADRTERAALARMDREDAARANEPQKTPEI</sequence>
<accession>A0A919P6S8</accession>
<protein>
    <submittedName>
        <fullName evidence="2">Uncharacterized protein</fullName>
    </submittedName>
</protein>
<gene>
    <name evidence="2" type="ORF">Cpa01nite_07800</name>
</gene>
<evidence type="ECO:0000313" key="3">
    <source>
        <dbReference type="Proteomes" id="UP000642125"/>
    </source>
</evidence>
<dbReference type="Proteomes" id="UP000642125">
    <property type="component" value="Unassembled WGS sequence"/>
</dbReference>
<feature type="transmembrane region" description="Helical" evidence="1">
    <location>
        <begin position="6"/>
        <end position="24"/>
    </location>
</feature>
<organism evidence="2 3">
    <name type="scientific">Cellulomonas pakistanensis</name>
    <dbReference type="NCBI Taxonomy" id="992287"/>
    <lineage>
        <taxon>Bacteria</taxon>
        <taxon>Bacillati</taxon>
        <taxon>Actinomycetota</taxon>
        <taxon>Actinomycetes</taxon>
        <taxon>Micrococcales</taxon>
        <taxon>Cellulomonadaceae</taxon>
        <taxon>Cellulomonas</taxon>
    </lineage>
</organism>
<evidence type="ECO:0000256" key="1">
    <source>
        <dbReference type="SAM" id="Phobius"/>
    </source>
</evidence>
<dbReference type="AlphaFoldDB" id="A0A919P6S8"/>
<comment type="caution">
    <text evidence="2">The sequence shown here is derived from an EMBL/GenBank/DDBJ whole genome shotgun (WGS) entry which is preliminary data.</text>
</comment>
<keyword evidence="1" id="KW-0472">Membrane</keyword>
<dbReference type="RefSeq" id="WP_203667446.1">
    <property type="nucleotide sequence ID" value="NZ_BONO01000004.1"/>
</dbReference>
<evidence type="ECO:0000313" key="2">
    <source>
        <dbReference type="EMBL" id="GIG35399.1"/>
    </source>
</evidence>
<name>A0A919P6S8_9CELL</name>
<keyword evidence="1" id="KW-0812">Transmembrane</keyword>
<keyword evidence="3" id="KW-1185">Reference proteome</keyword>
<proteinExistence type="predicted"/>